<keyword evidence="3" id="KW-1185">Reference proteome</keyword>
<proteinExistence type="predicted"/>
<reference evidence="1" key="1">
    <citation type="submission" date="2023-06" db="EMBL/GenBank/DDBJ databases">
        <authorList>
            <person name="Kurt Z."/>
        </authorList>
    </citation>
    <scope>NUCLEOTIDE SEQUENCE</scope>
</reference>
<comment type="caution">
    <text evidence="1">The sequence shown here is derived from an EMBL/GenBank/DDBJ whole genome shotgun (WGS) entry which is preliminary data.</text>
</comment>
<reference evidence="2 3" key="2">
    <citation type="submission" date="2024-07" db="EMBL/GenBank/DDBJ databases">
        <authorList>
            <person name="Akdeniz Z."/>
        </authorList>
    </citation>
    <scope>NUCLEOTIDE SEQUENCE [LARGE SCALE GENOMIC DNA]</scope>
</reference>
<sequence length="154" mass="18452">MYSYIRFLLKLFKFNLFFSYCLKLNFFKQSIIYFELSLENKFYFILSYRFSSCQQVPAEITKIEASISSDLEFSFKSWQEGQTIQYIKTFGFYQCFSRRKFGLSSKIIDSRVHVQLYVSEQINNFKFNSDNLQVVISDICSISPLDWKSYDLSR</sequence>
<gene>
    <name evidence="2" type="ORF">HINF_LOCUS21354</name>
    <name evidence="1" type="ORF">HINF_LOCUS7783</name>
</gene>
<protein>
    <submittedName>
        <fullName evidence="2">Hypothetical_protein</fullName>
    </submittedName>
</protein>
<dbReference type="Proteomes" id="UP001642409">
    <property type="component" value="Unassembled WGS sequence"/>
</dbReference>
<dbReference type="EMBL" id="CATOUU010000195">
    <property type="protein sequence ID" value="CAI9920138.1"/>
    <property type="molecule type" value="Genomic_DNA"/>
</dbReference>
<organism evidence="1">
    <name type="scientific">Hexamita inflata</name>
    <dbReference type="NCBI Taxonomy" id="28002"/>
    <lineage>
        <taxon>Eukaryota</taxon>
        <taxon>Metamonada</taxon>
        <taxon>Diplomonadida</taxon>
        <taxon>Hexamitidae</taxon>
        <taxon>Hexamitinae</taxon>
        <taxon>Hexamita</taxon>
    </lineage>
</organism>
<accession>A0AA86NIW2</accession>
<name>A0AA86NIW2_9EUKA</name>
<evidence type="ECO:0000313" key="1">
    <source>
        <dbReference type="EMBL" id="CAI9920138.1"/>
    </source>
</evidence>
<evidence type="ECO:0000313" key="3">
    <source>
        <dbReference type="Proteomes" id="UP001642409"/>
    </source>
</evidence>
<dbReference type="EMBL" id="CAXDID020000058">
    <property type="protein sequence ID" value="CAL6008924.1"/>
    <property type="molecule type" value="Genomic_DNA"/>
</dbReference>
<dbReference type="AlphaFoldDB" id="A0AA86NIW2"/>
<evidence type="ECO:0000313" key="2">
    <source>
        <dbReference type="EMBL" id="CAL6008924.1"/>
    </source>
</evidence>